<dbReference type="InterPro" id="IPR002110">
    <property type="entry name" value="Ankyrin_rpt"/>
</dbReference>
<evidence type="ECO:0000256" key="11">
    <source>
        <dbReference type="PROSITE-ProRule" id="PRU00023"/>
    </source>
</evidence>
<dbReference type="GO" id="GO:0005216">
    <property type="term" value="F:monoatomic ion channel activity"/>
    <property type="evidence" value="ECO:0007669"/>
    <property type="project" value="InterPro"/>
</dbReference>
<evidence type="ECO:0000256" key="8">
    <source>
        <dbReference type="ARBA" id="ARBA00023065"/>
    </source>
</evidence>
<evidence type="ECO:0000256" key="10">
    <source>
        <dbReference type="ARBA" id="ARBA00023303"/>
    </source>
</evidence>
<feature type="transmembrane region" description="Helical" evidence="12">
    <location>
        <begin position="427"/>
        <end position="448"/>
    </location>
</feature>
<dbReference type="InterPro" id="IPR036770">
    <property type="entry name" value="Ankyrin_rpt-contain_sf"/>
</dbReference>
<organism evidence="14 15">
    <name type="scientific">Meganyctiphanes norvegica</name>
    <name type="common">Northern krill</name>
    <name type="synonym">Thysanopoda norvegica</name>
    <dbReference type="NCBI Taxonomy" id="48144"/>
    <lineage>
        <taxon>Eukaryota</taxon>
        <taxon>Metazoa</taxon>
        <taxon>Ecdysozoa</taxon>
        <taxon>Arthropoda</taxon>
        <taxon>Crustacea</taxon>
        <taxon>Multicrustacea</taxon>
        <taxon>Malacostraca</taxon>
        <taxon>Eumalacostraca</taxon>
        <taxon>Eucarida</taxon>
        <taxon>Euphausiacea</taxon>
        <taxon>Euphausiidae</taxon>
        <taxon>Meganyctiphanes</taxon>
    </lineage>
</organism>
<keyword evidence="2" id="KW-0813">Transport</keyword>
<evidence type="ECO:0000256" key="7">
    <source>
        <dbReference type="ARBA" id="ARBA00023043"/>
    </source>
</evidence>
<proteinExistence type="predicted"/>
<protein>
    <recommendedName>
        <fullName evidence="13">Ion transport domain-containing protein</fullName>
    </recommendedName>
</protein>
<keyword evidence="3" id="KW-0716">Sensory transduction</keyword>
<evidence type="ECO:0000313" key="14">
    <source>
        <dbReference type="EMBL" id="CAL4092354.1"/>
    </source>
</evidence>
<evidence type="ECO:0000259" key="13">
    <source>
        <dbReference type="Pfam" id="PF00520"/>
    </source>
</evidence>
<keyword evidence="7 11" id="KW-0040">ANK repeat</keyword>
<gene>
    <name evidence="14" type="ORF">MNOR_LOCUS14571</name>
</gene>
<sequence length="606" mass="69842">DRTEHAYLPHHYAAEEGYHQVLEILLEGGADPSATDAGIETGLHKVVKREPKLGGEDERDYKECFDILMKYKDKFDIDAQDQFQNTALHYASRWDDQNFVRYLLLNRSNWGIKNASDITAISNIKANIIEDIYNECLKVEGQKLESRELEVTLDYSMLVPAANETTQPETEILMHLSNSPAHQHLLCHPIIKIFLFLKWQRIRKANYIWMSAHLLYLIILTIYIFPFHGTALEFEPSIHNSNGTENINSTSTASVLQNPAHRNGEINENYSIKTLLQVIISIYTAFMILRNLVQIRLWGLRLPANFSTWLEISIISMTIALFIPINDYVHRQIAAWLLFLTWTGFFVAFGNHPSLVIYVTMFMRVGRSILKFILMFSPILLGFSLSFYLMFQAEEQFMTYDQSLQKTIVMLSGELDYTDLPFSTFPVSSYIIFNMLIFLTFLVFLNLLNGLAVSDIAQIQKEAEIIFSKKRVQHMSLIESERISIINRLNNEENQNQCLQCLNNFLRTFHMGLFLQYCLKKQCIKIFPNRAQGKRWEVCDCHSFKLENSHIESVMSLVHQVHSINTDSAMGNMEKNIANLEKSLANLTEMVQKHVLCPSSASVSMA</sequence>
<evidence type="ECO:0000256" key="1">
    <source>
        <dbReference type="ARBA" id="ARBA00004141"/>
    </source>
</evidence>
<feature type="transmembrane region" description="Helical" evidence="12">
    <location>
        <begin position="305"/>
        <end position="323"/>
    </location>
</feature>
<dbReference type="Proteomes" id="UP001497623">
    <property type="component" value="Unassembled WGS sequence"/>
</dbReference>
<feature type="non-terminal residue" evidence="14">
    <location>
        <position position="1"/>
    </location>
</feature>
<comment type="caution">
    <text evidence="14">The sequence shown here is derived from an EMBL/GenBank/DDBJ whole genome shotgun (WGS) entry which is preliminary data.</text>
</comment>
<evidence type="ECO:0000256" key="4">
    <source>
        <dbReference type="ARBA" id="ARBA00022692"/>
    </source>
</evidence>
<dbReference type="Pfam" id="PF12796">
    <property type="entry name" value="Ank_2"/>
    <property type="match status" value="1"/>
</dbReference>
<feature type="transmembrane region" description="Helical" evidence="12">
    <location>
        <begin position="274"/>
        <end position="293"/>
    </location>
</feature>
<dbReference type="Pfam" id="PF00520">
    <property type="entry name" value="Ion_trans"/>
    <property type="match status" value="1"/>
</dbReference>
<dbReference type="PROSITE" id="PS50088">
    <property type="entry name" value="ANK_REPEAT"/>
    <property type="match status" value="1"/>
</dbReference>
<dbReference type="PANTHER" id="PTHR47143:SF4">
    <property type="entry name" value="TRANSIENT RECEPTOR POTENTIAL CATION CHANNEL PROTEIN PAINLESS"/>
    <property type="match status" value="1"/>
</dbReference>
<keyword evidence="8" id="KW-0406">Ion transport</keyword>
<feature type="repeat" description="ANK" evidence="11">
    <location>
        <begin position="5"/>
        <end position="37"/>
    </location>
</feature>
<dbReference type="EMBL" id="CAXKWB010008772">
    <property type="protein sequence ID" value="CAL4092354.1"/>
    <property type="molecule type" value="Genomic_DNA"/>
</dbReference>
<dbReference type="PANTHER" id="PTHR47143">
    <property type="entry name" value="TRANSIENT RECEPTOR POTENTIAL CATION CHANNEL PROTEIN PAINLESS"/>
    <property type="match status" value="1"/>
</dbReference>
<keyword evidence="5" id="KW-0677">Repeat</keyword>
<keyword evidence="10" id="KW-0407">Ion channel</keyword>
<feature type="transmembrane region" description="Helical" evidence="12">
    <location>
        <begin position="207"/>
        <end position="225"/>
    </location>
</feature>
<dbReference type="InterPro" id="IPR005821">
    <property type="entry name" value="Ion_trans_dom"/>
</dbReference>
<keyword evidence="9 12" id="KW-0472">Membrane</keyword>
<evidence type="ECO:0000256" key="3">
    <source>
        <dbReference type="ARBA" id="ARBA00022606"/>
    </source>
</evidence>
<dbReference type="SMART" id="SM00248">
    <property type="entry name" value="ANK"/>
    <property type="match status" value="3"/>
</dbReference>
<dbReference type="SUPFAM" id="SSF48403">
    <property type="entry name" value="Ankyrin repeat"/>
    <property type="match status" value="1"/>
</dbReference>
<evidence type="ECO:0000256" key="5">
    <source>
        <dbReference type="ARBA" id="ARBA00022737"/>
    </source>
</evidence>
<name>A0AAV2QLR9_MEGNR</name>
<keyword evidence="4 12" id="KW-0812">Transmembrane</keyword>
<evidence type="ECO:0000256" key="9">
    <source>
        <dbReference type="ARBA" id="ARBA00023136"/>
    </source>
</evidence>
<feature type="transmembrane region" description="Helical" evidence="12">
    <location>
        <begin position="372"/>
        <end position="391"/>
    </location>
</feature>
<dbReference type="Gene3D" id="1.25.40.20">
    <property type="entry name" value="Ankyrin repeat-containing domain"/>
    <property type="match status" value="1"/>
</dbReference>
<dbReference type="GO" id="GO:0034703">
    <property type="term" value="C:cation channel complex"/>
    <property type="evidence" value="ECO:0007669"/>
    <property type="project" value="UniProtKB-ARBA"/>
</dbReference>
<evidence type="ECO:0000256" key="6">
    <source>
        <dbReference type="ARBA" id="ARBA00022989"/>
    </source>
</evidence>
<accession>A0AAV2QLR9</accession>
<evidence type="ECO:0000256" key="2">
    <source>
        <dbReference type="ARBA" id="ARBA00022448"/>
    </source>
</evidence>
<keyword evidence="15" id="KW-1185">Reference proteome</keyword>
<dbReference type="AlphaFoldDB" id="A0AAV2QLR9"/>
<keyword evidence="6 12" id="KW-1133">Transmembrane helix</keyword>
<reference evidence="14 15" key="1">
    <citation type="submission" date="2024-05" db="EMBL/GenBank/DDBJ databases">
        <authorList>
            <person name="Wallberg A."/>
        </authorList>
    </citation>
    <scope>NUCLEOTIDE SEQUENCE [LARGE SCALE GENOMIC DNA]</scope>
</reference>
<comment type="subcellular location">
    <subcellularLocation>
        <location evidence="1">Membrane</location>
        <topology evidence="1">Multi-pass membrane protein</topology>
    </subcellularLocation>
</comment>
<feature type="transmembrane region" description="Helical" evidence="12">
    <location>
        <begin position="335"/>
        <end position="360"/>
    </location>
</feature>
<dbReference type="InterPro" id="IPR052076">
    <property type="entry name" value="TRP_cation_channel"/>
</dbReference>
<evidence type="ECO:0000256" key="12">
    <source>
        <dbReference type="SAM" id="Phobius"/>
    </source>
</evidence>
<dbReference type="PROSITE" id="PS50297">
    <property type="entry name" value="ANK_REP_REGION"/>
    <property type="match status" value="1"/>
</dbReference>
<feature type="domain" description="Ion transport" evidence="13">
    <location>
        <begin position="268"/>
        <end position="463"/>
    </location>
</feature>
<evidence type="ECO:0000313" key="15">
    <source>
        <dbReference type="Proteomes" id="UP001497623"/>
    </source>
</evidence>